<feature type="transmembrane region" description="Helical" evidence="1">
    <location>
        <begin position="55"/>
        <end position="79"/>
    </location>
</feature>
<feature type="transmembrane region" description="Helical" evidence="1">
    <location>
        <begin position="21"/>
        <end position="43"/>
    </location>
</feature>
<evidence type="ECO:0000313" key="3">
    <source>
        <dbReference type="Proteomes" id="UP000248857"/>
    </source>
</evidence>
<organism evidence="2 3">
    <name type="scientific">Acaryochloris thomasi RCC1774</name>
    <dbReference type="NCBI Taxonomy" id="1764569"/>
    <lineage>
        <taxon>Bacteria</taxon>
        <taxon>Bacillati</taxon>
        <taxon>Cyanobacteriota</taxon>
        <taxon>Cyanophyceae</taxon>
        <taxon>Acaryochloridales</taxon>
        <taxon>Acaryochloridaceae</taxon>
        <taxon>Acaryochloris</taxon>
        <taxon>Acaryochloris thomasi</taxon>
    </lineage>
</organism>
<accession>A0A2W1JWY4</accession>
<keyword evidence="1" id="KW-1133">Transmembrane helix</keyword>
<keyword evidence="1" id="KW-0472">Membrane</keyword>
<dbReference type="RefSeq" id="WP_110984823.1">
    <property type="nucleotide sequence ID" value="NZ_CAWNWM010000002.1"/>
</dbReference>
<dbReference type="AlphaFoldDB" id="A0A2W1JWY4"/>
<comment type="caution">
    <text evidence="2">The sequence shown here is derived from an EMBL/GenBank/DDBJ whole genome shotgun (WGS) entry which is preliminary data.</text>
</comment>
<protein>
    <submittedName>
        <fullName evidence="2">Uncharacterized protein</fullName>
    </submittedName>
</protein>
<feature type="transmembrane region" description="Helical" evidence="1">
    <location>
        <begin position="100"/>
        <end position="124"/>
    </location>
</feature>
<keyword evidence="3" id="KW-1185">Reference proteome</keyword>
<evidence type="ECO:0000256" key="1">
    <source>
        <dbReference type="SAM" id="Phobius"/>
    </source>
</evidence>
<reference evidence="2 3" key="1">
    <citation type="journal article" date="2018" name="Sci. Rep.">
        <title>A novel species of the marine cyanobacterium Acaryochloris with a unique pigment content and lifestyle.</title>
        <authorList>
            <person name="Partensky F."/>
            <person name="Six C."/>
            <person name="Ratin M."/>
            <person name="Garczarek L."/>
            <person name="Vaulot D."/>
            <person name="Probert I."/>
            <person name="Calteau A."/>
            <person name="Gourvil P."/>
            <person name="Marie D."/>
            <person name="Grebert T."/>
            <person name="Bouchier C."/>
            <person name="Le Panse S."/>
            <person name="Gachenot M."/>
            <person name="Rodriguez F."/>
            <person name="Garrido J.L."/>
        </authorList>
    </citation>
    <scope>NUCLEOTIDE SEQUENCE [LARGE SCALE GENOMIC DNA]</scope>
    <source>
        <strain evidence="2 3">RCC1774</strain>
    </source>
</reference>
<dbReference type="Proteomes" id="UP000248857">
    <property type="component" value="Unassembled WGS sequence"/>
</dbReference>
<dbReference type="OrthoDB" id="530987at2"/>
<name>A0A2W1JWY4_9CYAN</name>
<evidence type="ECO:0000313" key="2">
    <source>
        <dbReference type="EMBL" id="PZD74875.1"/>
    </source>
</evidence>
<sequence>MSALKSKFSFEDVDLFLTQQDTLSALIVWLVLEGLSFILLPSFQLIPGEHKHLTWILISGSLGVTGAVLIGLSSGIIQYCHDNLPRRGTNKQSLINVAQVMSWMGLAGVGFPLVFVALEFWVILTQGTLD</sequence>
<proteinExistence type="predicted"/>
<keyword evidence="1" id="KW-0812">Transmembrane</keyword>
<gene>
    <name evidence="2" type="ORF">C1752_00851</name>
</gene>
<dbReference type="EMBL" id="PQWO01000002">
    <property type="protein sequence ID" value="PZD74875.1"/>
    <property type="molecule type" value="Genomic_DNA"/>
</dbReference>